<dbReference type="AlphaFoldDB" id="A0AAD8GIE6"/>
<evidence type="ECO:0000259" key="3">
    <source>
        <dbReference type="PROSITE" id="PS50951"/>
    </source>
</evidence>
<organism evidence="4 5">
    <name type="scientific">Acipenser oxyrinchus oxyrinchus</name>
    <dbReference type="NCBI Taxonomy" id="40147"/>
    <lineage>
        <taxon>Eukaryota</taxon>
        <taxon>Metazoa</taxon>
        <taxon>Chordata</taxon>
        <taxon>Craniata</taxon>
        <taxon>Vertebrata</taxon>
        <taxon>Euteleostomi</taxon>
        <taxon>Actinopterygii</taxon>
        <taxon>Chondrostei</taxon>
        <taxon>Acipenseriformes</taxon>
        <taxon>Acipenseridae</taxon>
        <taxon>Acipenser</taxon>
    </lineage>
</organism>
<accession>A0AAD8GIE6</accession>
<dbReference type="Proteomes" id="UP001230051">
    <property type="component" value="Unassembled WGS sequence"/>
</dbReference>
<evidence type="ECO:0000256" key="1">
    <source>
        <dbReference type="SAM" id="MobiDB-lite"/>
    </source>
</evidence>
<dbReference type="PANTHER" id="PTHR22738:SF3">
    <property type="entry name" value="RAS ASSOCIATION DOMAIN-CONTAINING PROTEIN 6"/>
    <property type="match status" value="1"/>
</dbReference>
<dbReference type="InterPro" id="IPR029071">
    <property type="entry name" value="Ubiquitin-like_domsf"/>
</dbReference>
<evidence type="ECO:0000259" key="2">
    <source>
        <dbReference type="PROSITE" id="PS50200"/>
    </source>
</evidence>
<dbReference type="CDD" id="cd21895">
    <property type="entry name" value="SARAH_RASSF6"/>
    <property type="match status" value="1"/>
</dbReference>
<dbReference type="InterPro" id="IPR049787">
    <property type="entry name" value="SARAH_RASSF6"/>
</dbReference>
<evidence type="ECO:0000313" key="4">
    <source>
        <dbReference type="EMBL" id="KAK1174759.1"/>
    </source>
</evidence>
<dbReference type="Pfam" id="PF00788">
    <property type="entry name" value="RA"/>
    <property type="match status" value="1"/>
</dbReference>
<dbReference type="GO" id="GO:0007165">
    <property type="term" value="P:signal transduction"/>
    <property type="evidence" value="ECO:0007669"/>
    <property type="project" value="InterPro"/>
</dbReference>
<protein>
    <submittedName>
        <fullName evidence="4">Ras association domain-containing protein 6</fullName>
    </submittedName>
</protein>
<sequence>MNSSNSAILIGEKKSITRAQFLSLLETYNCYLKENKNLQLSFHEDEGQIVVEGVLNIFWGVHQPIRLKIQDEKQVLSYATLRSPEPSGKRGMTRWGEFDDLCHIDEMEETKQETAAEDTKDNRDYDSGTLKPYRVQDPVEESPVLYRTMSDASLVKKRVKSKTAAERQSAHQHRCSINGHFYNYKTSIFTPIFGSVTNVRINTKMTTQEVIVQLLQKFKVENDHHEFALYCIHASGEKRKLKESDFPLWERLLQGPSSITQIFLMDRDEQEVTNDVAQYLQLEMPLLKIILDKLKDEENREIQRIVTKYQQRKRNITQQIHLKNMPKTETTV</sequence>
<keyword evidence="5" id="KW-1185">Reference proteome</keyword>
<dbReference type="Gene3D" id="3.10.20.90">
    <property type="entry name" value="Phosphatidylinositol 3-kinase Catalytic Subunit, Chain A, domain 1"/>
    <property type="match status" value="1"/>
</dbReference>
<dbReference type="InterPro" id="IPR033614">
    <property type="entry name" value="RASSF1-6"/>
</dbReference>
<feature type="domain" description="Ras-associating" evidence="2">
    <location>
        <begin position="182"/>
        <end position="269"/>
    </location>
</feature>
<dbReference type="InterPro" id="IPR011524">
    <property type="entry name" value="SARAH_dom"/>
</dbReference>
<evidence type="ECO:0000313" key="5">
    <source>
        <dbReference type="Proteomes" id="UP001230051"/>
    </source>
</evidence>
<comment type="caution">
    <text evidence="4">The sequence shown here is derived from an EMBL/GenBank/DDBJ whole genome shotgun (WGS) entry which is preliminary data.</text>
</comment>
<feature type="domain" description="SARAH" evidence="3">
    <location>
        <begin position="276"/>
        <end position="323"/>
    </location>
</feature>
<dbReference type="Pfam" id="PF16517">
    <property type="entry name" value="Nore1-SARAH"/>
    <property type="match status" value="1"/>
</dbReference>
<proteinExistence type="predicted"/>
<reference evidence="4" key="1">
    <citation type="submission" date="2022-02" db="EMBL/GenBank/DDBJ databases">
        <title>Atlantic sturgeon de novo genome assembly.</title>
        <authorList>
            <person name="Stock M."/>
            <person name="Klopp C."/>
            <person name="Guiguen Y."/>
            <person name="Cabau C."/>
            <person name="Parinello H."/>
            <person name="Santidrian Yebra-Pimentel E."/>
            <person name="Kuhl H."/>
            <person name="Dirks R.P."/>
            <person name="Guessner J."/>
            <person name="Wuertz S."/>
            <person name="Du K."/>
            <person name="Schartl M."/>
        </authorList>
    </citation>
    <scope>NUCLEOTIDE SEQUENCE</scope>
    <source>
        <strain evidence="4">STURGEONOMICS-FGT-2020</strain>
        <tissue evidence="4">Whole blood</tissue>
    </source>
</reference>
<dbReference type="PANTHER" id="PTHR22738">
    <property type="entry name" value="RASSF"/>
    <property type="match status" value="1"/>
</dbReference>
<feature type="compositionally biased region" description="Basic and acidic residues" evidence="1">
    <location>
        <begin position="110"/>
        <end position="126"/>
    </location>
</feature>
<dbReference type="SUPFAM" id="SSF54236">
    <property type="entry name" value="Ubiquitin-like"/>
    <property type="match status" value="1"/>
</dbReference>
<gene>
    <name evidence="4" type="primary">RASSF6</name>
    <name evidence="4" type="ORF">AOXY_G2333</name>
</gene>
<feature type="region of interest" description="Disordered" evidence="1">
    <location>
        <begin position="110"/>
        <end position="131"/>
    </location>
</feature>
<dbReference type="PROSITE" id="PS50951">
    <property type="entry name" value="SARAH"/>
    <property type="match status" value="1"/>
</dbReference>
<dbReference type="PROSITE" id="PS50200">
    <property type="entry name" value="RA"/>
    <property type="match status" value="1"/>
</dbReference>
<dbReference type="EMBL" id="JAGXEW010000002">
    <property type="protein sequence ID" value="KAK1174759.1"/>
    <property type="molecule type" value="Genomic_DNA"/>
</dbReference>
<dbReference type="InterPro" id="IPR000159">
    <property type="entry name" value="RA_dom"/>
</dbReference>
<dbReference type="SMART" id="SM00314">
    <property type="entry name" value="RA"/>
    <property type="match status" value="1"/>
</dbReference>
<name>A0AAD8GIE6_ACIOX</name>